<dbReference type="Pfam" id="PF00441">
    <property type="entry name" value="Acyl-CoA_dh_1"/>
    <property type="match status" value="1"/>
</dbReference>
<dbReference type="PANTHER" id="PTHR43884:SF12">
    <property type="entry name" value="ISOVALERYL-COA DEHYDROGENASE, MITOCHONDRIAL-RELATED"/>
    <property type="match status" value="1"/>
</dbReference>
<evidence type="ECO:0000313" key="18">
    <source>
        <dbReference type="Ensembl" id="ENSSBOP00000026886.1"/>
    </source>
</evidence>
<evidence type="ECO:0000256" key="2">
    <source>
        <dbReference type="ARBA" id="ARBA00005198"/>
    </source>
</evidence>
<comment type="cofactor">
    <cofactor evidence="1">
        <name>FAD</name>
        <dbReference type="ChEBI" id="CHEBI:57692"/>
    </cofactor>
</comment>
<dbReference type="GO" id="GO:0016937">
    <property type="term" value="F:short-chain fatty acyl-CoA dehydrogenase activity"/>
    <property type="evidence" value="ECO:0007669"/>
    <property type="project" value="UniProtKB-EC"/>
</dbReference>
<feature type="domain" description="Acyl-CoA dehydrogenase/oxidase N-terminal" evidence="17">
    <location>
        <begin position="36"/>
        <end position="147"/>
    </location>
</feature>
<accession>A0A2K6U4P7</accession>
<dbReference type="FunFam" id="1.20.140.10:FF:000004">
    <property type="entry name" value="Acyl-CoA dehydrogenase FadE25"/>
    <property type="match status" value="1"/>
</dbReference>
<dbReference type="GeneTree" id="ENSGT00940000158866"/>
<dbReference type="InterPro" id="IPR013786">
    <property type="entry name" value="AcylCoA_DH/ox_N"/>
</dbReference>
<evidence type="ECO:0000256" key="10">
    <source>
        <dbReference type="ARBA" id="ARBA00044204"/>
    </source>
</evidence>
<comment type="subunit">
    <text evidence="4">Homotetramer.</text>
</comment>
<dbReference type="SUPFAM" id="SSF47203">
    <property type="entry name" value="Acyl-CoA dehydrogenase C-terminal domain-like"/>
    <property type="match status" value="1"/>
</dbReference>
<dbReference type="FunFam" id="1.10.540.10:FF:000002">
    <property type="entry name" value="Acyl-CoA dehydrogenase FadE19"/>
    <property type="match status" value="1"/>
</dbReference>
<dbReference type="Ensembl" id="ENSSBOT00000043760.1">
    <property type="protein sequence ID" value="ENSSBOP00000026886.1"/>
    <property type="gene ID" value="ENSSBOG00000029852.1"/>
</dbReference>
<feature type="domain" description="Acyl-CoA dehydrogenase/oxidase C-terminal" evidence="16">
    <location>
        <begin position="236"/>
        <end position="384"/>
    </location>
</feature>
<evidence type="ECO:0000313" key="19">
    <source>
        <dbReference type="Proteomes" id="UP000233220"/>
    </source>
</evidence>
<dbReference type="Gene3D" id="2.40.110.10">
    <property type="entry name" value="Butyryl-CoA Dehydrogenase, subunit A, domain 2"/>
    <property type="match status" value="1"/>
</dbReference>
<dbReference type="Gene3D" id="1.20.140.10">
    <property type="entry name" value="Butyryl-CoA Dehydrogenase, subunit A, domain 3"/>
    <property type="match status" value="1"/>
</dbReference>
<dbReference type="GO" id="GO:0050660">
    <property type="term" value="F:flavin adenine dinucleotide binding"/>
    <property type="evidence" value="ECO:0007669"/>
    <property type="project" value="InterPro"/>
</dbReference>
<dbReference type="GO" id="GO:0005739">
    <property type="term" value="C:mitochondrion"/>
    <property type="evidence" value="ECO:0007669"/>
    <property type="project" value="TreeGrafter"/>
</dbReference>
<dbReference type="InterPro" id="IPR037069">
    <property type="entry name" value="AcylCoA_DH/ox_N_sf"/>
</dbReference>
<evidence type="ECO:0000259" key="17">
    <source>
        <dbReference type="Pfam" id="PF02771"/>
    </source>
</evidence>
<dbReference type="InterPro" id="IPR006089">
    <property type="entry name" value="Acyl-CoA_DH_CS"/>
</dbReference>
<evidence type="ECO:0000256" key="12">
    <source>
        <dbReference type="ARBA" id="ARBA00048499"/>
    </source>
</evidence>
<dbReference type="InterPro" id="IPR046373">
    <property type="entry name" value="Acyl-CoA_Oxase/DH_mid-dom_sf"/>
</dbReference>
<keyword evidence="7" id="KW-0274">FAD</keyword>
<proteinExistence type="inferred from homology"/>
<keyword evidence="6" id="KW-0285">Flavoprotein</keyword>
<evidence type="ECO:0000256" key="8">
    <source>
        <dbReference type="ARBA" id="ARBA00023002"/>
    </source>
</evidence>
<dbReference type="PIRSF" id="PIRSF016578">
    <property type="entry name" value="HsaA"/>
    <property type="match status" value="1"/>
</dbReference>
<dbReference type="Gene3D" id="1.10.540.10">
    <property type="entry name" value="Acyl-CoA dehydrogenase/oxidase, N-terminal domain"/>
    <property type="match status" value="1"/>
</dbReference>
<sequence length="390" mass="42473">MAVALLARASGPVRRALHPRDWRQLHTIYQSVELPETHQMLRQTCRDFAEKELFPIAAQVDKEHLFPAAQVKKMGALGLLAMDVPEDLGGAGLDYLAYAIAMEEISRGCASTGIIMSVNNSLYLGPILKFGSKEQKQKWVTPFTSGDKIGCFALSEPDHSLLGPAGTVFACAFPRSWQRVLGPPREGISAFLVPMPTPGLTLGKKEDKLGIRASSTANLIFEDCRIPKDSILGEPGMGFKIAMQSLDMGRIGVASQALGIAQAALDCAVNYAETRMAFGAPITKLQVIQFKLADMALALESARLLTWRAAMLKDNKKPFIKEAAMAKLAASEAATTISHQAIQILGGMGYVTEMPAERHYRDARITEIYEGTSEIQRLVIAGHVLRSYRS</sequence>
<evidence type="ECO:0000256" key="4">
    <source>
        <dbReference type="ARBA" id="ARBA00011881"/>
    </source>
</evidence>
<comment type="catalytic activity">
    <reaction evidence="13">
        <text>hexanoyl-CoA + oxidized [electron-transfer flavoprotein] + H(+) = (2E)-hexenoyl-CoA + reduced [electron-transfer flavoprotein]</text>
        <dbReference type="Rhea" id="RHEA:43464"/>
        <dbReference type="Rhea" id="RHEA-COMP:10685"/>
        <dbReference type="Rhea" id="RHEA-COMP:10686"/>
        <dbReference type="ChEBI" id="CHEBI:15378"/>
        <dbReference type="ChEBI" id="CHEBI:57692"/>
        <dbReference type="ChEBI" id="CHEBI:58307"/>
        <dbReference type="ChEBI" id="CHEBI:62077"/>
        <dbReference type="ChEBI" id="CHEBI:62620"/>
    </reaction>
    <physiologicalReaction direction="left-to-right" evidence="13">
        <dbReference type="Rhea" id="RHEA:43465"/>
    </physiologicalReaction>
</comment>
<organism evidence="18 19">
    <name type="scientific">Saimiri boliviensis boliviensis</name>
    <name type="common">Bolivian squirrel monkey</name>
    <dbReference type="NCBI Taxonomy" id="39432"/>
    <lineage>
        <taxon>Eukaryota</taxon>
        <taxon>Metazoa</taxon>
        <taxon>Chordata</taxon>
        <taxon>Craniata</taxon>
        <taxon>Vertebrata</taxon>
        <taxon>Euteleostomi</taxon>
        <taxon>Mammalia</taxon>
        <taxon>Eutheria</taxon>
        <taxon>Euarchontoglires</taxon>
        <taxon>Primates</taxon>
        <taxon>Haplorrhini</taxon>
        <taxon>Platyrrhini</taxon>
        <taxon>Cebidae</taxon>
        <taxon>Saimiriinae</taxon>
        <taxon>Saimiri</taxon>
    </lineage>
</organism>
<evidence type="ECO:0000256" key="7">
    <source>
        <dbReference type="ARBA" id="ARBA00022827"/>
    </source>
</evidence>
<protein>
    <recommendedName>
        <fullName evidence="10">Short-chain specific acyl-CoA dehydrogenase, mitochondrial</fullName>
        <ecNumber evidence="5">1.3.8.1</ecNumber>
    </recommendedName>
    <alternativeName>
        <fullName evidence="9">Butyryl-CoA dehydrogenase</fullName>
    </alternativeName>
</protein>
<evidence type="ECO:0000256" key="14">
    <source>
        <dbReference type="ARBA" id="ARBA00050758"/>
    </source>
</evidence>
<evidence type="ECO:0000259" key="16">
    <source>
        <dbReference type="Pfam" id="PF00441"/>
    </source>
</evidence>
<dbReference type="EC" id="1.3.8.1" evidence="5"/>
<dbReference type="InterPro" id="IPR036250">
    <property type="entry name" value="AcylCo_DH-like_C"/>
</dbReference>
<dbReference type="AlphaFoldDB" id="A0A2K6U4P7"/>
<evidence type="ECO:0000256" key="6">
    <source>
        <dbReference type="ARBA" id="ARBA00022630"/>
    </source>
</evidence>
<comment type="function">
    <text evidence="11">Short-chain specific acyl-CoA dehydrogenase is one of the acyl-CoA dehydrogenases that catalyze the first step of mitochondrial fatty acid beta-oxidation, an aerobic process breaking down fatty acids into acetyl-CoA and allowing the production of energy from fats. The first step of fatty acid beta-oxidation consists in the removal of one hydrogen from C-2 and C-3 of the straight-chain fatty acyl-CoA thioester, resulting in the formation of trans-2-enoyl-CoA. Among the different mitochondrial acyl-CoA dehydrogenases, short-chain specific acyl-CoA dehydrogenase acts specifically on acyl-CoAs with saturated 4 to 6 carbons long primary chains.</text>
</comment>
<evidence type="ECO:0000256" key="5">
    <source>
        <dbReference type="ARBA" id="ARBA00012046"/>
    </source>
</evidence>
<comment type="similarity">
    <text evidence="3">Belongs to the acyl-CoA dehydrogenase family.</text>
</comment>
<comment type="catalytic activity">
    <reaction evidence="12">
        <text>pentanoyl-CoA + oxidized [electron-transfer flavoprotein] + H(+) = (2E)-pentenoyl-CoA + reduced [electron-transfer flavoprotein]</text>
        <dbReference type="Rhea" id="RHEA:43456"/>
        <dbReference type="Rhea" id="RHEA-COMP:10685"/>
        <dbReference type="Rhea" id="RHEA-COMP:10686"/>
        <dbReference type="ChEBI" id="CHEBI:15378"/>
        <dbReference type="ChEBI" id="CHEBI:57389"/>
        <dbReference type="ChEBI" id="CHEBI:57692"/>
        <dbReference type="ChEBI" id="CHEBI:58307"/>
        <dbReference type="ChEBI" id="CHEBI:86160"/>
    </reaction>
    <physiologicalReaction direction="left-to-right" evidence="12">
        <dbReference type="Rhea" id="RHEA:43457"/>
    </physiologicalReaction>
</comment>
<keyword evidence="19" id="KW-1185">Reference proteome</keyword>
<evidence type="ECO:0000256" key="11">
    <source>
        <dbReference type="ARBA" id="ARBA00045387"/>
    </source>
</evidence>
<evidence type="ECO:0000256" key="15">
    <source>
        <dbReference type="ARBA" id="ARBA00051002"/>
    </source>
</evidence>
<comment type="pathway">
    <text evidence="2">Lipid metabolism; mitochondrial fatty acid beta-oxidation.</text>
</comment>
<dbReference type="SUPFAM" id="SSF56645">
    <property type="entry name" value="Acyl-CoA dehydrogenase NM domain-like"/>
    <property type="match status" value="1"/>
</dbReference>
<dbReference type="PROSITE" id="PS00073">
    <property type="entry name" value="ACYL_COA_DH_2"/>
    <property type="match status" value="1"/>
</dbReference>
<reference evidence="18" key="2">
    <citation type="submission" date="2025-09" db="UniProtKB">
        <authorList>
            <consortium name="Ensembl"/>
        </authorList>
    </citation>
    <scope>IDENTIFICATION</scope>
</reference>
<dbReference type="PANTHER" id="PTHR43884">
    <property type="entry name" value="ACYL-COA DEHYDROGENASE"/>
    <property type="match status" value="1"/>
</dbReference>
<dbReference type="Proteomes" id="UP000233220">
    <property type="component" value="Unplaced"/>
</dbReference>
<evidence type="ECO:0000256" key="9">
    <source>
        <dbReference type="ARBA" id="ARBA00031895"/>
    </source>
</evidence>
<comment type="catalytic activity">
    <reaction evidence="15">
        <text>a short-chain 2,3-saturated fatty acyl-CoA + oxidized [electron-transfer flavoprotein] + H(+) = a short-chain (2E)-enoyl-CoA + reduced [electron-transfer flavoprotein]</text>
        <dbReference type="Rhea" id="RHEA:47196"/>
        <dbReference type="Rhea" id="RHEA-COMP:10685"/>
        <dbReference type="Rhea" id="RHEA-COMP:10686"/>
        <dbReference type="ChEBI" id="CHEBI:15378"/>
        <dbReference type="ChEBI" id="CHEBI:57692"/>
        <dbReference type="ChEBI" id="CHEBI:58307"/>
        <dbReference type="ChEBI" id="CHEBI:87487"/>
        <dbReference type="ChEBI" id="CHEBI:87488"/>
        <dbReference type="EC" id="1.3.8.1"/>
    </reaction>
    <physiologicalReaction direction="left-to-right" evidence="15">
        <dbReference type="Rhea" id="RHEA:47197"/>
    </physiologicalReaction>
</comment>
<name>A0A2K6U4P7_SAIBB</name>
<evidence type="ECO:0000256" key="3">
    <source>
        <dbReference type="ARBA" id="ARBA00009347"/>
    </source>
</evidence>
<reference evidence="18" key="1">
    <citation type="submission" date="2025-08" db="UniProtKB">
        <authorList>
            <consortium name="Ensembl"/>
        </authorList>
    </citation>
    <scope>IDENTIFICATION</scope>
</reference>
<dbReference type="GO" id="GO:0033539">
    <property type="term" value="P:fatty acid beta-oxidation using acyl-CoA dehydrogenase"/>
    <property type="evidence" value="ECO:0007669"/>
    <property type="project" value="TreeGrafter"/>
</dbReference>
<keyword evidence="8" id="KW-0560">Oxidoreductase</keyword>
<dbReference type="GO" id="GO:0046359">
    <property type="term" value="P:butyrate catabolic process"/>
    <property type="evidence" value="ECO:0007669"/>
    <property type="project" value="TreeGrafter"/>
</dbReference>
<dbReference type="InterPro" id="IPR009075">
    <property type="entry name" value="AcylCo_DH/oxidase_C"/>
</dbReference>
<gene>
    <name evidence="18" type="primary">ACADS</name>
</gene>
<dbReference type="Pfam" id="PF02771">
    <property type="entry name" value="Acyl-CoA_dh_N"/>
    <property type="match status" value="1"/>
</dbReference>
<evidence type="ECO:0000256" key="13">
    <source>
        <dbReference type="ARBA" id="ARBA00049192"/>
    </source>
</evidence>
<evidence type="ECO:0000256" key="1">
    <source>
        <dbReference type="ARBA" id="ARBA00001974"/>
    </source>
</evidence>
<comment type="catalytic activity">
    <reaction evidence="14">
        <text>butanoyl-CoA + oxidized [electron-transfer flavoprotein] + H(+) = (2E)-butenoyl-CoA + reduced [electron-transfer flavoprotein]</text>
        <dbReference type="Rhea" id="RHEA:24004"/>
        <dbReference type="Rhea" id="RHEA-COMP:10685"/>
        <dbReference type="Rhea" id="RHEA-COMP:10686"/>
        <dbReference type="ChEBI" id="CHEBI:15378"/>
        <dbReference type="ChEBI" id="CHEBI:57332"/>
        <dbReference type="ChEBI" id="CHEBI:57371"/>
        <dbReference type="ChEBI" id="CHEBI:57692"/>
        <dbReference type="ChEBI" id="CHEBI:58307"/>
        <dbReference type="EC" id="1.3.8.1"/>
    </reaction>
    <physiologicalReaction direction="left-to-right" evidence="14">
        <dbReference type="Rhea" id="RHEA:24005"/>
    </physiologicalReaction>
</comment>
<dbReference type="CDD" id="cd01158">
    <property type="entry name" value="SCAD_SBCAD"/>
    <property type="match status" value="1"/>
</dbReference>
<dbReference type="InterPro" id="IPR009100">
    <property type="entry name" value="AcylCoA_DH/oxidase_NM_dom_sf"/>
</dbReference>